<dbReference type="InterPro" id="IPR013249">
    <property type="entry name" value="RNA_pol_sigma70_r4_t2"/>
</dbReference>
<dbReference type="InterPro" id="IPR036388">
    <property type="entry name" value="WH-like_DNA-bd_sf"/>
</dbReference>
<reference evidence="10 11" key="1">
    <citation type="submission" date="2024-09" db="EMBL/GenBank/DDBJ databases">
        <authorList>
            <person name="Sun Q."/>
            <person name="Mori K."/>
        </authorList>
    </citation>
    <scope>NUCLEOTIDE SEQUENCE [LARGE SCALE GENOMIC DNA]</scope>
    <source>
        <strain evidence="10 11">TBRC 2205</strain>
    </source>
</reference>
<dbReference type="PANTHER" id="PTHR43133:SF66">
    <property type="entry name" value="ECF RNA POLYMERASE SIGMA FACTOR SIGK"/>
    <property type="match status" value="1"/>
</dbReference>
<keyword evidence="2 6" id="KW-0805">Transcription regulation</keyword>
<dbReference type="NCBIfam" id="TIGR02937">
    <property type="entry name" value="sigma70-ECF"/>
    <property type="match status" value="1"/>
</dbReference>
<feature type="domain" description="RNA polymerase sigma-70 region 2" evidence="8">
    <location>
        <begin position="43"/>
        <end position="110"/>
    </location>
</feature>
<sequence length="204" mass="22840">MDERGTSRRAEHLKPVPSPKSTPDMATLLRDVSRGDERAFGALYDMVAPRIYGLVRRVLRDPAQAEEVAQEVLVEVWRSAPRFDPDRGSATSWIFTIAHRRAVDRARSEQAATDRTIRAGAAAIDTPFDQVADEVAVRLERRQVRNCLDELTELQREAVSLAYYHGNTYPQVAELLGAPLPTIKSRMRDGLARLRDCLSAEVTA</sequence>
<feature type="domain" description="RNA polymerase sigma factor 70 region 4 type 2" evidence="9">
    <location>
        <begin position="142"/>
        <end position="194"/>
    </location>
</feature>
<dbReference type="InterPro" id="IPR039425">
    <property type="entry name" value="RNA_pol_sigma-70-like"/>
</dbReference>
<feature type="compositionally biased region" description="Basic and acidic residues" evidence="7">
    <location>
        <begin position="1"/>
        <end position="14"/>
    </location>
</feature>
<dbReference type="NCBIfam" id="NF007228">
    <property type="entry name" value="PRK09646.1"/>
    <property type="match status" value="1"/>
</dbReference>
<accession>A0ABV6P3B6</accession>
<dbReference type="InterPro" id="IPR013324">
    <property type="entry name" value="RNA_pol_sigma_r3/r4-like"/>
</dbReference>
<dbReference type="SUPFAM" id="SSF88659">
    <property type="entry name" value="Sigma3 and sigma4 domains of RNA polymerase sigma factors"/>
    <property type="match status" value="1"/>
</dbReference>
<keyword evidence="3 6" id="KW-0731">Sigma factor</keyword>
<dbReference type="Gene3D" id="1.10.10.10">
    <property type="entry name" value="Winged helix-like DNA-binding domain superfamily/Winged helix DNA-binding domain"/>
    <property type="match status" value="1"/>
</dbReference>
<protein>
    <recommendedName>
        <fullName evidence="6">RNA polymerase sigma factor</fullName>
    </recommendedName>
</protein>
<evidence type="ECO:0000256" key="7">
    <source>
        <dbReference type="SAM" id="MobiDB-lite"/>
    </source>
</evidence>
<dbReference type="Proteomes" id="UP001589894">
    <property type="component" value="Unassembled WGS sequence"/>
</dbReference>
<dbReference type="InterPro" id="IPR000838">
    <property type="entry name" value="RNA_pol_sigma70_ECF_CS"/>
</dbReference>
<evidence type="ECO:0000256" key="2">
    <source>
        <dbReference type="ARBA" id="ARBA00023015"/>
    </source>
</evidence>
<proteinExistence type="inferred from homology"/>
<dbReference type="SUPFAM" id="SSF88946">
    <property type="entry name" value="Sigma2 domain of RNA polymerase sigma factors"/>
    <property type="match status" value="1"/>
</dbReference>
<evidence type="ECO:0000256" key="6">
    <source>
        <dbReference type="RuleBase" id="RU000716"/>
    </source>
</evidence>
<dbReference type="Pfam" id="PF08281">
    <property type="entry name" value="Sigma70_r4_2"/>
    <property type="match status" value="1"/>
</dbReference>
<dbReference type="EMBL" id="JBHLUE010000026">
    <property type="protein sequence ID" value="MFC0567522.1"/>
    <property type="molecule type" value="Genomic_DNA"/>
</dbReference>
<evidence type="ECO:0000256" key="1">
    <source>
        <dbReference type="ARBA" id="ARBA00010641"/>
    </source>
</evidence>
<dbReference type="InterPro" id="IPR013325">
    <property type="entry name" value="RNA_pol_sigma_r2"/>
</dbReference>
<keyword evidence="4 6" id="KW-0238">DNA-binding</keyword>
<dbReference type="InterPro" id="IPR014284">
    <property type="entry name" value="RNA_pol_sigma-70_dom"/>
</dbReference>
<evidence type="ECO:0000259" key="9">
    <source>
        <dbReference type="Pfam" id="PF08281"/>
    </source>
</evidence>
<gene>
    <name evidence="10" type="ORF">ACFFHU_25720</name>
</gene>
<evidence type="ECO:0000313" key="11">
    <source>
        <dbReference type="Proteomes" id="UP001589894"/>
    </source>
</evidence>
<name>A0ABV6P3B6_9ACTN</name>
<evidence type="ECO:0000259" key="8">
    <source>
        <dbReference type="Pfam" id="PF04542"/>
    </source>
</evidence>
<evidence type="ECO:0000256" key="5">
    <source>
        <dbReference type="ARBA" id="ARBA00023163"/>
    </source>
</evidence>
<dbReference type="Gene3D" id="1.10.1740.10">
    <property type="match status" value="1"/>
</dbReference>
<evidence type="ECO:0000256" key="4">
    <source>
        <dbReference type="ARBA" id="ARBA00023125"/>
    </source>
</evidence>
<dbReference type="InterPro" id="IPR007627">
    <property type="entry name" value="RNA_pol_sigma70_r2"/>
</dbReference>
<evidence type="ECO:0000313" key="10">
    <source>
        <dbReference type="EMBL" id="MFC0567522.1"/>
    </source>
</evidence>
<dbReference type="PROSITE" id="PS01063">
    <property type="entry name" value="SIGMA70_ECF"/>
    <property type="match status" value="1"/>
</dbReference>
<comment type="caution">
    <text evidence="10">The sequence shown here is derived from an EMBL/GenBank/DDBJ whole genome shotgun (WGS) entry which is preliminary data.</text>
</comment>
<keyword evidence="11" id="KW-1185">Reference proteome</keyword>
<evidence type="ECO:0000256" key="3">
    <source>
        <dbReference type="ARBA" id="ARBA00023082"/>
    </source>
</evidence>
<comment type="similarity">
    <text evidence="1 6">Belongs to the sigma-70 factor family. ECF subfamily.</text>
</comment>
<feature type="region of interest" description="Disordered" evidence="7">
    <location>
        <begin position="1"/>
        <end position="25"/>
    </location>
</feature>
<dbReference type="CDD" id="cd06171">
    <property type="entry name" value="Sigma70_r4"/>
    <property type="match status" value="1"/>
</dbReference>
<dbReference type="RefSeq" id="WP_377342825.1">
    <property type="nucleotide sequence ID" value="NZ_JBHLUE010000026.1"/>
</dbReference>
<organism evidence="10 11">
    <name type="scientific">Plantactinospora siamensis</name>
    <dbReference type="NCBI Taxonomy" id="555372"/>
    <lineage>
        <taxon>Bacteria</taxon>
        <taxon>Bacillati</taxon>
        <taxon>Actinomycetota</taxon>
        <taxon>Actinomycetes</taxon>
        <taxon>Micromonosporales</taxon>
        <taxon>Micromonosporaceae</taxon>
        <taxon>Plantactinospora</taxon>
    </lineage>
</organism>
<dbReference type="PANTHER" id="PTHR43133">
    <property type="entry name" value="RNA POLYMERASE ECF-TYPE SIGMA FACTO"/>
    <property type="match status" value="1"/>
</dbReference>
<dbReference type="Pfam" id="PF04542">
    <property type="entry name" value="Sigma70_r2"/>
    <property type="match status" value="1"/>
</dbReference>
<keyword evidence="5 6" id="KW-0804">Transcription</keyword>